<dbReference type="Proteomes" id="UP001642487">
    <property type="component" value="Chromosome 3"/>
</dbReference>
<reference evidence="2 3" key="1">
    <citation type="submission" date="2024-03" db="EMBL/GenBank/DDBJ databases">
        <authorList>
            <person name="Gkanogiannis A."/>
            <person name="Becerra Lopez-Lavalle L."/>
        </authorList>
    </citation>
    <scope>NUCLEOTIDE SEQUENCE [LARGE SCALE GENOMIC DNA]</scope>
</reference>
<feature type="non-terminal residue" evidence="2">
    <location>
        <position position="1"/>
    </location>
</feature>
<keyword evidence="3" id="KW-1185">Reference proteome</keyword>
<evidence type="ECO:0000313" key="2">
    <source>
        <dbReference type="EMBL" id="CAK9317616.1"/>
    </source>
</evidence>
<organism evidence="2 3">
    <name type="scientific">Citrullus colocynthis</name>
    <name type="common">colocynth</name>
    <dbReference type="NCBI Taxonomy" id="252529"/>
    <lineage>
        <taxon>Eukaryota</taxon>
        <taxon>Viridiplantae</taxon>
        <taxon>Streptophyta</taxon>
        <taxon>Embryophyta</taxon>
        <taxon>Tracheophyta</taxon>
        <taxon>Spermatophyta</taxon>
        <taxon>Magnoliopsida</taxon>
        <taxon>eudicotyledons</taxon>
        <taxon>Gunneridae</taxon>
        <taxon>Pentapetalae</taxon>
        <taxon>rosids</taxon>
        <taxon>fabids</taxon>
        <taxon>Cucurbitales</taxon>
        <taxon>Cucurbitaceae</taxon>
        <taxon>Benincaseae</taxon>
        <taxon>Citrullus</taxon>
    </lineage>
</organism>
<gene>
    <name evidence="2" type="ORF">CITCOLO1_LOCUS9525</name>
</gene>
<protein>
    <submittedName>
        <fullName evidence="2">Uncharacterized protein</fullName>
    </submittedName>
</protein>
<name>A0ABP0YEV7_9ROSI</name>
<proteinExistence type="predicted"/>
<evidence type="ECO:0000313" key="3">
    <source>
        <dbReference type="Proteomes" id="UP001642487"/>
    </source>
</evidence>
<evidence type="ECO:0000256" key="1">
    <source>
        <dbReference type="SAM" id="MobiDB-lite"/>
    </source>
</evidence>
<dbReference type="EMBL" id="OZ021737">
    <property type="protein sequence ID" value="CAK9317616.1"/>
    <property type="molecule type" value="Genomic_DNA"/>
</dbReference>
<feature type="compositionally biased region" description="Basic and acidic residues" evidence="1">
    <location>
        <begin position="1"/>
        <end position="13"/>
    </location>
</feature>
<feature type="non-terminal residue" evidence="2">
    <location>
        <position position="52"/>
    </location>
</feature>
<accession>A0ABP0YEV7</accession>
<feature type="region of interest" description="Disordered" evidence="1">
    <location>
        <begin position="1"/>
        <end position="30"/>
    </location>
</feature>
<sequence>GRKRGQIEEERIGRRNSGRKRSQRDVLGRLKRMRFRQTEAEEKRGFKDIWSR</sequence>